<sequence length="185" mass="20217">MHWLLEHNIASNRSPYTKSSETQEWPGARWIVTMTFTNMTRREGQSLSAFINSLRGPSGKFRLFHFECPTPLGTVTGTPRIKGAEQTGDSILVDGLPSNTTGVFELGDFIGIGDEIKQITARVDSDENGEANIAITPNIRITPSDDALVVYGSSTAIFSLKDNQQGAFGFETSVADVEIQIEEAF</sequence>
<name>A0A450ZWN5_9GAMM</name>
<dbReference type="AlphaFoldDB" id="A0A450ZWN5"/>
<reference evidence="1" key="1">
    <citation type="submission" date="2019-02" db="EMBL/GenBank/DDBJ databases">
        <authorList>
            <person name="Gruber-Vodicka R. H."/>
            <person name="Seah K. B. B."/>
        </authorList>
    </citation>
    <scope>NUCLEOTIDE SEQUENCE</scope>
    <source>
        <strain evidence="2">BECK_BY19</strain>
        <strain evidence="1">BECK_BY8</strain>
    </source>
</reference>
<gene>
    <name evidence="1" type="ORF">BECKUNK1418G_GA0071005_100231</name>
    <name evidence="2" type="ORF">BECKUNK1418H_GA0071006_100131</name>
</gene>
<dbReference type="EMBL" id="CAADFZ010000002">
    <property type="protein sequence ID" value="VFK58173.1"/>
    <property type="molecule type" value="Genomic_DNA"/>
</dbReference>
<protein>
    <submittedName>
        <fullName evidence="1">Uncharacterized protein</fullName>
    </submittedName>
</protein>
<evidence type="ECO:0000313" key="2">
    <source>
        <dbReference type="EMBL" id="VFK68292.1"/>
    </source>
</evidence>
<evidence type="ECO:0000313" key="1">
    <source>
        <dbReference type="EMBL" id="VFK58173.1"/>
    </source>
</evidence>
<organism evidence="1">
    <name type="scientific">Candidatus Kentrum sp. UNK</name>
    <dbReference type="NCBI Taxonomy" id="2126344"/>
    <lineage>
        <taxon>Bacteria</taxon>
        <taxon>Pseudomonadati</taxon>
        <taxon>Pseudomonadota</taxon>
        <taxon>Gammaproteobacteria</taxon>
        <taxon>Candidatus Kentrum</taxon>
    </lineage>
</organism>
<proteinExistence type="predicted"/>
<accession>A0A450ZWN5</accession>
<dbReference type="EMBL" id="CAADGD010000001">
    <property type="protein sequence ID" value="VFK68292.1"/>
    <property type="molecule type" value="Genomic_DNA"/>
</dbReference>